<dbReference type="SUPFAM" id="SSF69572">
    <property type="entry name" value="Activating enzymes of the ubiquitin-like proteins"/>
    <property type="match status" value="1"/>
</dbReference>
<dbReference type="GO" id="GO:0016779">
    <property type="term" value="F:nucleotidyltransferase activity"/>
    <property type="evidence" value="ECO:0007669"/>
    <property type="project" value="UniProtKB-KW"/>
</dbReference>
<accession>A0ABU1J8H2</accession>
<feature type="domain" description="Rhodanese" evidence="1">
    <location>
        <begin position="284"/>
        <end position="363"/>
    </location>
</feature>
<dbReference type="SUPFAM" id="SSF52821">
    <property type="entry name" value="Rhodanese/Cell cycle control phosphatase"/>
    <property type="match status" value="1"/>
</dbReference>
<keyword evidence="3" id="KW-1185">Reference proteome</keyword>
<dbReference type="PROSITE" id="PS50206">
    <property type="entry name" value="RHODANESE_3"/>
    <property type="match status" value="1"/>
</dbReference>
<dbReference type="InterPro" id="IPR036873">
    <property type="entry name" value="Rhodanese-like_dom_sf"/>
</dbReference>
<dbReference type="PANTHER" id="PTHR10953">
    <property type="entry name" value="UBIQUITIN-ACTIVATING ENZYME E1"/>
    <property type="match status" value="1"/>
</dbReference>
<dbReference type="NCBIfam" id="NF004281">
    <property type="entry name" value="PRK05690.1"/>
    <property type="match status" value="1"/>
</dbReference>
<dbReference type="Pfam" id="PF00581">
    <property type="entry name" value="Rhodanese"/>
    <property type="match status" value="1"/>
</dbReference>
<evidence type="ECO:0000259" key="1">
    <source>
        <dbReference type="PROSITE" id="PS50206"/>
    </source>
</evidence>
<protein>
    <submittedName>
        <fullName evidence="2">Adenylyltransferase/sulfurtransferase</fullName>
    </submittedName>
</protein>
<dbReference type="Gene3D" id="3.40.250.10">
    <property type="entry name" value="Rhodanese-like domain"/>
    <property type="match status" value="1"/>
</dbReference>
<dbReference type="SMART" id="SM00450">
    <property type="entry name" value="RHOD"/>
    <property type="match status" value="1"/>
</dbReference>
<evidence type="ECO:0000313" key="2">
    <source>
        <dbReference type="EMBL" id="MDR6268721.1"/>
    </source>
</evidence>
<proteinExistence type="predicted"/>
<dbReference type="PANTHER" id="PTHR10953:SF102">
    <property type="entry name" value="ADENYLYLTRANSFERASE AND SULFURTRANSFERASE MOCS3"/>
    <property type="match status" value="1"/>
</dbReference>
<keyword evidence="2" id="KW-0548">Nucleotidyltransferase</keyword>
<evidence type="ECO:0000313" key="3">
    <source>
        <dbReference type="Proteomes" id="UP001185069"/>
    </source>
</evidence>
<name>A0ABU1J8H2_9MICC</name>
<gene>
    <name evidence="2" type="ORF">JOE69_000959</name>
</gene>
<dbReference type="InterPro" id="IPR045886">
    <property type="entry name" value="ThiF/MoeB/HesA"/>
</dbReference>
<dbReference type="InterPro" id="IPR001763">
    <property type="entry name" value="Rhodanese-like_dom"/>
</dbReference>
<dbReference type="Pfam" id="PF00899">
    <property type="entry name" value="ThiF"/>
    <property type="match status" value="1"/>
</dbReference>
<dbReference type="CDD" id="cd00757">
    <property type="entry name" value="ThiF_MoeB_HesA_family"/>
    <property type="match status" value="1"/>
</dbReference>
<dbReference type="Proteomes" id="UP001185069">
    <property type="component" value="Unassembled WGS sequence"/>
</dbReference>
<dbReference type="EMBL" id="JAVDQF010000001">
    <property type="protein sequence ID" value="MDR6268721.1"/>
    <property type="molecule type" value="Genomic_DNA"/>
</dbReference>
<keyword evidence="2" id="KW-0808">Transferase</keyword>
<reference evidence="2 3" key="1">
    <citation type="submission" date="2023-07" db="EMBL/GenBank/DDBJ databases">
        <title>Sequencing the genomes of 1000 actinobacteria strains.</title>
        <authorList>
            <person name="Klenk H.-P."/>
        </authorList>
    </citation>
    <scope>NUCLEOTIDE SEQUENCE [LARGE SCALE GENOMIC DNA]</scope>
    <source>
        <strain evidence="2 3">DSM 14555</strain>
    </source>
</reference>
<dbReference type="InterPro" id="IPR035985">
    <property type="entry name" value="Ubiquitin-activating_enz"/>
</dbReference>
<dbReference type="CDD" id="cd00158">
    <property type="entry name" value="RHOD"/>
    <property type="match status" value="1"/>
</dbReference>
<dbReference type="Gene3D" id="3.40.50.720">
    <property type="entry name" value="NAD(P)-binding Rossmann-like Domain"/>
    <property type="match status" value="1"/>
</dbReference>
<organism evidence="2 3">
    <name type="scientific">Arthrobacter russicus</name>
    <dbReference type="NCBI Taxonomy" id="172040"/>
    <lineage>
        <taxon>Bacteria</taxon>
        <taxon>Bacillati</taxon>
        <taxon>Actinomycetota</taxon>
        <taxon>Actinomycetes</taxon>
        <taxon>Micrococcales</taxon>
        <taxon>Micrococcaceae</taxon>
        <taxon>Arthrobacter</taxon>
    </lineage>
</organism>
<dbReference type="RefSeq" id="WP_309796553.1">
    <property type="nucleotide sequence ID" value="NZ_BAAAHY010000006.1"/>
</dbReference>
<dbReference type="InterPro" id="IPR000594">
    <property type="entry name" value="ThiF_NAD_FAD-bd"/>
</dbReference>
<comment type="caution">
    <text evidence="2">The sequence shown here is derived from an EMBL/GenBank/DDBJ whole genome shotgun (WGS) entry which is preliminary data.</text>
</comment>
<sequence length="363" mass="37418">MFSAAELVSPAPELTAEEMERYSRHLLLTEVGVLGQRRLKNAKVLVIGAGGLGSPVISYLAAAGVGRIAIVDDDAVDVSNLQRQVLHSTGSVGAPKVSSAAAAVAALNPLVDVEPLELRLDASNALELFGRFDLVLDGSDNFATRYLVSDACEILAKPLVWGSILRFDGQVSVFWAGHGPTYRDIFPEPPAAETVPACSEAGVFGMLCGVIGSVMAAEAVKLITGVGKPLLGRLQIHDALAGSWRTIAVAADPEREPVTGLIDYAEFCGVAAPAPVAVELASLPAGSFALIDVRSPSETVLGTVPGAILLPKAELDAGNFGALPAGTDLVLFCRTGLRSAAAALALRAAGFDRSFSVAGGLEP</sequence>